<evidence type="ECO:0000313" key="3">
    <source>
        <dbReference type="Proteomes" id="UP000019484"/>
    </source>
</evidence>
<dbReference type="OrthoDB" id="4160292at2759"/>
<sequence length="576" mass="61060">MTRRKRTPSPSPSSPQKRVAFEIPASLQQFSTISRSLATNKDLNTPAPSSSGQHVTHAESRPRPSPQALLQPAATFSTGPKSGGNVAPQKQPSTNGQTWQEPLQRNNRPLASSRQGDEPGRHPSVAGGFPQFAPAQTSALVAPTSMSLQVQKEGLPAATPSIGEEPALKPGETPSLTTHPNLIASLIAQKRAENEQKGMRQIWARRQAEYLSSKSPSSQLATELSTEAGRNEAPNPDSGAISNTLPTRPMQPRAAYAPALSRLEVQTPATDSVSTPATEASAKDTETPKPLLASENDSLFGSPFSSPMAEFLEKATDNAGLKEGVDQGSTANTRISAAPTSVGQNPDAARPAASQPSEARNPSRAVTIPPLFSDHPQRSQVPPQNQMYHGGIGANTSMPQKQLAAMQRQHQPNPSVPATQPGPRRGSFMPTSSVASHTTPTPQRHPYFQQTPSPGGYYKVDFRNSSGATPNSGPNATTFSPLMYAKSPGQADPGYPSYSIGMLPMYPVAQPLQGQIPAYGVDPAHATATPAVVVSGPHQLKRHSFNPNSLTPADMVAGINTRFKISTKDDFVVPKR</sequence>
<proteinExistence type="predicted"/>
<feature type="compositionally biased region" description="Polar residues" evidence="1">
    <location>
        <begin position="32"/>
        <end position="54"/>
    </location>
</feature>
<feature type="compositionally biased region" description="Polar residues" evidence="1">
    <location>
        <begin position="429"/>
        <end position="453"/>
    </location>
</feature>
<reference evidence="2 3" key="1">
    <citation type="submission" date="2013-03" db="EMBL/GenBank/DDBJ databases">
        <title>The Genome Sequence of Capronia coronata CBS 617.96.</title>
        <authorList>
            <consortium name="The Broad Institute Genomics Platform"/>
            <person name="Cuomo C."/>
            <person name="de Hoog S."/>
            <person name="Gorbushina A."/>
            <person name="Walker B."/>
            <person name="Young S.K."/>
            <person name="Zeng Q."/>
            <person name="Gargeya S."/>
            <person name="Fitzgerald M."/>
            <person name="Haas B."/>
            <person name="Abouelleil A."/>
            <person name="Allen A.W."/>
            <person name="Alvarado L."/>
            <person name="Arachchi H.M."/>
            <person name="Berlin A.M."/>
            <person name="Chapman S.B."/>
            <person name="Gainer-Dewar J."/>
            <person name="Goldberg J."/>
            <person name="Griggs A."/>
            <person name="Gujja S."/>
            <person name="Hansen M."/>
            <person name="Howarth C."/>
            <person name="Imamovic A."/>
            <person name="Ireland A."/>
            <person name="Larimer J."/>
            <person name="McCowan C."/>
            <person name="Murphy C."/>
            <person name="Pearson M."/>
            <person name="Poon T.W."/>
            <person name="Priest M."/>
            <person name="Roberts A."/>
            <person name="Saif S."/>
            <person name="Shea T."/>
            <person name="Sisk P."/>
            <person name="Sykes S."/>
            <person name="Wortman J."/>
            <person name="Nusbaum C."/>
            <person name="Birren B."/>
        </authorList>
    </citation>
    <scope>NUCLEOTIDE SEQUENCE [LARGE SCALE GENOMIC DNA]</scope>
    <source>
        <strain evidence="2 3">CBS 617.96</strain>
    </source>
</reference>
<feature type="compositionally biased region" description="Polar residues" evidence="1">
    <location>
        <begin position="88"/>
        <end position="114"/>
    </location>
</feature>
<dbReference type="Proteomes" id="UP000019484">
    <property type="component" value="Unassembled WGS sequence"/>
</dbReference>
<dbReference type="HOGENOM" id="CLU_034111_0_0_1"/>
<dbReference type="GeneID" id="19163784"/>
<dbReference type="AlphaFoldDB" id="W9XDJ0"/>
<feature type="compositionally biased region" description="Polar residues" evidence="1">
    <location>
        <begin position="134"/>
        <end position="150"/>
    </location>
</feature>
<feature type="compositionally biased region" description="Polar residues" evidence="1">
    <location>
        <begin position="210"/>
        <end position="225"/>
    </location>
</feature>
<dbReference type="RefSeq" id="XP_007727985.1">
    <property type="nucleotide sequence ID" value="XM_007729795.1"/>
</dbReference>
<feature type="compositionally biased region" description="Polar residues" evidence="1">
    <location>
        <begin position="378"/>
        <end position="387"/>
    </location>
</feature>
<dbReference type="EMBL" id="AMWN01000011">
    <property type="protein sequence ID" value="EXJ78537.1"/>
    <property type="molecule type" value="Genomic_DNA"/>
</dbReference>
<feature type="compositionally biased region" description="Polar residues" evidence="1">
    <location>
        <begin position="267"/>
        <end position="278"/>
    </location>
</feature>
<feature type="region of interest" description="Disordered" evidence="1">
    <location>
        <begin position="32"/>
        <end position="178"/>
    </location>
</feature>
<evidence type="ECO:0000313" key="2">
    <source>
        <dbReference type="EMBL" id="EXJ78537.1"/>
    </source>
</evidence>
<evidence type="ECO:0000256" key="1">
    <source>
        <dbReference type="SAM" id="MobiDB-lite"/>
    </source>
</evidence>
<keyword evidence="3" id="KW-1185">Reference proteome</keyword>
<name>W9XDJ0_9EURO</name>
<protein>
    <submittedName>
        <fullName evidence="2">Uncharacterized protein</fullName>
    </submittedName>
</protein>
<feature type="region of interest" description="Disordered" evidence="1">
    <location>
        <begin position="337"/>
        <end position="471"/>
    </location>
</feature>
<gene>
    <name evidence="2" type="ORF">A1O1_08938</name>
</gene>
<accession>W9XDJ0</accession>
<comment type="caution">
    <text evidence="2">The sequence shown here is derived from an EMBL/GenBank/DDBJ whole genome shotgun (WGS) entry which is preliminary data.</text>
</comment>
<dbReference type="STRING" id="1182541.W9XDJ0"/>
<organism evidence="2 3">
    <name type="scientific">Capronia coronata CBS 617.96</name>
    <dbReference type="NCBI Taxonomy" id="1182541"/>
    <lineage>
        <taxon>Eukaryota</taxon>
        <taxon>Fungi</taxon>
        <taxon>Dikarya</taxon>
        <taxon>Ascomycota</taxon>
        <taxon>Pezizomycotina</taxon>
        <taxon>Eurotiomycetes</taxon>
        <taxon>Chaetothyriomycetidae</taxon>
        <taxon>Chaetothyriales</taxon>
        <taxon>Herpotrichiellaceae</taxon>
        <taxon>Capronia</taxon>
    </lineage>
</organism>
<feature type="region of interest" description="Disordered" evidence="1">
    <location>
        <begin position="209"/>
        <end position="296"/>
    </location>
</feature>
<feature type="compositionally biased region" description="Polar residues" evidence="1">
    <location>
        <begin position="408"/>
        <end position="418"/>
    </location>
</feature>